<dbReference type="Pfam" id="PF17829">
    <property type="entry name" value="GH115_C"/>
    <property type="match status" value="1"/>
</dbReference>
<name>A0A9D1EPZ1_9FIRM</name>
<reference evidence="3" key="2">
    <citation type="journal article" date="2021" name="PeerJ">
        <title>Extensive microbial diversity within the chicken gut microbiome revealed by metagenomics and culture.</title>
        <authorList>
            <person name="Gilroy R."/>
            <person name="Ravi A."/>
            <person name="Getino M."/>
            <person name="Pursley I."/>
            <person name="Horton D.L."/>
            <person name="Alikhan N.F."/>
            <person name="Baker D."/>
            <person name="Gharbi K."/>
            <person name="Hall N."/>
            <person name="Watson M."/>
            <person name="Adriaenssens E.M."/>
            <person name="Foster-Nyarko E."/>
            <person name="Jarju S."/>
            <person name="Secka A."/>
            <person name="Antonio M."/>
            <person name="Oren A."/>
            <person name="Chaudhuri R.R."/>
            <person name="La Ragione R."/>
            <person name="Hildebrand F."/>
            <person name="Pallen M.J."/>
        </authorList>
    </citation>
    <scope>NUCLEOTIDE SEQUENCE</scope>
    <source>
        <strain evidence="3">CHK157-1446</strain>
    </source>
</reference>
<dbReference type="Gene3D" id="3.20.20.520">
    <property type="entry name" value="Glycosyl hydrolase family 115"/>
    <property type="match status" value="2"/>
</dbReference>
<dbReference type="GO" id="GO:0005975">
    <property type="term" value="P:carbohydrate metabolic process"/>
    <property type="evidence" value="ECO:0007669"/>
    <property type="project" value="UniProtKB-ARBA"/>
</dbReference>
<proteinExistence type="predicted"/>
<dbReference type="InterPro" id="IPR041437">
    <property type="entry name" value="GH115_C"/>
</dbReference>
<comment type="caution">
    <text evidence="3">The sequence shown here is derived from an EMBL/GenBank/DDBJ whole genome shotgun (WGS) entry which is preliminary data.</text>
</comment>
<evidence type="ECO:0000256" key="1">
    <source>
        <dbReference type="ARBA" id="ARBA00022801"/>
    </source>
</evidence>
<evidence type="ECO:0000259" key="2">
    <source>
        <dbReference type="Pfam" id="PF17829"/>
    </source>
</evidence>
<dbReference type="Gene3D" id="2.60.120.1620">
    <property type="match status" value="1"/>
</dbReference>
<dbReference type="PANTHER" id="PTHR37842:SF2">
    <property type="entry name" value="GYLCOSYL HYDROLASE 115 C-TERMINAL DOMAIN-CONTAINING PROTEIN"/>
    <property type="match status" value="1"/>
</dbReference>
<protein>
    <submittedName>
        <fullName evidence="3">Glycosyl hydrolase 115 family protein</fullName>
    </submittedName>
</protein>
<reference evidence="3" key="1">
    <citation type="submission" date="2020-10" db="EMBL/GenBank/DDBJ databases">
        <authorList>
            <person name="Gilroy R."/>
        </authorList>
    </citation>
    <scope>NUCLEOTIDE SEQUENCE</scope>
    <source>
        <strain evidence="3">CHK157-1446</strain>
    </source>
</reference>
<dbReference type="Proteomes" id="UP000823982">
    <property type="component" value="Unassembled WGS sequence"/>
</dbReference>
<dbReference type="InterPro" id="IPR029018">
    <property type="entry name" value="Hex-like_dom2"/>
</dbReference>
<dbReference type="SUPFAM" id="SSF55545">
    <property type="entry name" value="beta-N-acetylhexosaminidase-like domain"/>
    <property type="match status" value="1"/>
</dbReference>
<keyword evidence="1 3" id="KW-0378">Hydrolase</keyword>
<evidence type="ECO:0000313" key="4">
    <source>
        <dbReference type="Proteomes" id="UP000823982"/>
    </source>
</evidence>
<feature type="domain" description="Gylcosyl hydrolase 115 C-terminal" evidence="2">
    <location>
        <begin position="900"/>
        <end position="1077"/>
    </location>
</feature>
<dbReference type="Gene3D" id="3.30.379.10">
    <property type="entry name" value="Chitobiase/beta-hexosaminidase domain 2-like"/>
    <property type="match status" value="1"/>
</dbReference>
<sequence length="1108" mass="123702">MADNTFNKVILANSKAAAPIYIDRSGSAYDGLSLVAQAICDDICALSGKTPEVVTKEPQSGTYILAGVISDEYVRMQSSDWHISESGGDFRSEQWERYEIKVIKEQKRTKVVVAGSDKRGVYYGLFHITQDIFGVSPWIWWADVKPERRQELSVDISELETVSKRPSVSFRGFFMNDENPCLNGFADSHFGGLNYMFYDEIFKLILRLKGNYMWPAMWSNNFSCDGVEGVYRVHSVKDNERFKELEKKYHHKLGGLMYCDTHPGENIPEDFPNTNINAPHDRIIKPGEYPMSLANAVLADRYGITVGASHHEPMARSGGEWGMLQGYWSKNITYRDPEIPTDEGQKVWNYIYNPKNIEAFWSDGIYRNGGFNNLLTIGMRGENDSILIDAKGKTLDTADNIELLKAVLKTQYKILKEHGVQKTPLLLAVYKEVENCWYGGTRADPEAAKGKGLRDDPEVAGLLGADTGRIVMLCEDNNGYLRTLPELGQKDEYNWGLYYHFDYVGSPKTSMWINTMPLQRSWENLTQAYEYGIDDAWIVNVGDLRPMELPLSYFMDLAYDFDKYGISNPNNTEGYIRNWTREVFGAEHALAEGDMETIASLLEDYAWLNGVCKPETLKSEGDCSYSVLHYDAAADCLKLVNSIIKRANSLREKITKDSCRYEQFYQLVYYPAVASANVVRIQILSALNKLYAGRGSTVANKLSELVEKYLKLDEELTAEYNALGEDLNGVNKWYGMMIASPDYCRTYDDPILGMVTAQAHMNYSSWNGASAIKIEPEHVCAKPDGGMIVDVAGRQEGISNGTLTLPDFESSERQTYVINLTNSSDKPVKYRITPECDFLMTDGALEGEYTYAHSVSVRVDWSKVSYDCTASVKIESDDASVTVVAGVKIVDTSAKKDKTHFMSNGIAAINADGYFDKGDSCGVRWTKLDGYGKSKVSMKMLNTCTEPFEAGCGPWLDYAVKVPESGVPESGDYKLVLCVGQGNNVSFDHGTHLNVGVQLDGGEIKVVNIQGEGYISGVSGGWFASIEQGGRRVQTDVHLESGEHVLRIWGMDQNAVLQKFLIMPSRMPLYPSLIGPKATYDSSLGTPSDKDAPWLLPCDEELKGALDA</sequence>
<dbReference type="GO" id="GO:0016787">
    <property type="term" value="F:hydrolase activity"/>
    <property type="evidence" value="ECO:0007669"/>
    <property type="project" value="UniProtKB-KW"/>
</dbReference>
<dbReference type="InterPro" id="IPR042301">
    <property type="entry name" value="GH115_sf"/>
</dbReference>
<dbReference type="Gene3D" id="1.20.58.2150">
    <property type="match status" value="1"/>
</dbReference>
<dbReference type="EMBL" id="DVIR01000056">
    <property type="protein sequence ID" value="HIS24977.1"/>
    <property type="molecule type" value="Genomic_DNA"/>
</dbReference>
<dbReference type="Pfam" id="PF15979">
    <property type="entry name" value="Glyco_hydro_115"/>
    <property type="match status" value="2"/>
</dbReference>
<dbReference type="AlphaFoldDB" id="A0A9D1EPZ1"/>
<evidence type="ECO:0000313" key="3">
    <source>
        <dbReference type="EMBL" id="HIS24977.1"/>
    </source>
</evidence>
<accession>A0A9D1EPZ1</accession>
<dbReference type="PANTHER" id="PTHR37842">
    <property type="match status" value="1"/>
</dbReference>
<gene>
    <name evidence="3" type="ORF">IAD01_06200</name>
</gene>
<dbReference type="InterPro" id="IPR031924">
    <property type="entry name" value="GH115"/>
</dbReference>
<organism evidence="3 4">
    <name type="scientific">Candidatus Faeciplasma gallinarum</name>
    <dbReference type="NCBI Taxonomy" id="2840799"/>
    <lineage>
        <taxon>Bacteria</taxon>
        <taxon>Bacillati</taxon>
        <taxon>Bacillota</taxon>
        <taxon>Clostridia</taxon>
        <taxon>Eubacteriales</taxon>
        <taxon>Oscillospiraceae</taxon>
        <taxon>Oscillospiraceae incertae sedis</taxon>
        <taxon>Candidatus Faeciplasma</taxon>
    </lineage>
</organism>